<dbReference type="Proteomes" id="UP000176723">
    <property type="component" value="Unassembled WGS sequence"/>
</dbReference>
<dbReference type="InterPro" id="IPR019815">
    <property type="entry name" value="Translation_initiation_fac_3_C"/>
</dbReference>
<dbReference type="InterPro" id="IPR019814">
    <property type="entry name" value="Translation_initiation_fac_3_N"/>
</dbReference>
<dbReference type="GO" id="GO:0005829">
    <property type="term" value="C:cytosol"/>
    <property type="evidence" value="ECO:0007669"/>
    <property type="project" value="TreeGrafter"/>
</dbReference>
<proteinExistence type="inferred from homology"/>
<protein>
    <recommendedName>
        <fullName evidence="4 5">Translation initiation factor IF-3</fullName>
    </recommendedName>
</protein>
<comment type="subcellular location">
    <subcellularLocation>
        <location evidence="4">Cytoplasm</location>
    </subcellularLocation>
</comment>
<evidence type="ECO:0000313" key="8">
    <source>
        <dbReference type="EMBL" id="OGY21410.1"/>
    </source>
</evidence>
<comment type="subunit">
    <text evidence="4">Monomer.</text>
</comment>
<feature type="domain" description="Translation initiation factor 3 C-terminal" evidence="6">
    <location>
        <begin position="85"/>
        <end position="168"/>
    </location>
</feature>
<dbReference type="STRING" id="1797593.A3A65_00040"/>
<reference evidence="8 9" key="1">
    <citation type="journal article" date="2016" name="Nat. Commun.">
        <title>Thousands of microbial genomes shed light on interconnected biogeochemical processes in an aquifer system.</title>
        <authorList>
            <person name="Anantharaman K."/>
            <person name="Brown C.T."/>
            <person name="Hug L.A."/>
            <person name="Sharon I."/>
            <person name="Castelle C.J."/>
            <person name="Probst A.J."/>
            <person name="Thomas B.C."/>
            <person name="Singh A."/>
            <person name="Wilkins M.J."/>
            <person name="Karaoz U."/>
            <person name="Brodie E.L."/>
            <person name="Williams K.H."/>
            <person name="Hubbard S.S."/>
            <person name="Banfield J.F."/>
        </authorList>
    </citation>
    <scope>NUCLEOTIDE SEQUENCE [LARGE SCALE GENOMIC DNA]</scope>
</reference>
<dbReference type="Gene3D" id="3.10.20.80">
    <property type="entry name" value="Translation initiation factor 3 (IF-3), N-terminal domain"/>
    <property type="match status" value="1"/>
</dbReference>
<dbReference type="Gene3D" id="3.30.110.10">
    <property type="entry name" value="Translation initiation factor 3 (IF-3), C-terminal domain"/>
    <property type="match status" value="1"/>
</dbReference>
<keyword evidence="2 4" id="KW-0396">Initiation factor</keyword>
<keyword evidence="3 4" id="KW-0648">Protein biosynthesis</keyword>
<comment type="function">
    <text evidence="4">IF-3 binds to the 30S ribosomal subunit and shifts the equilibrium between 70S ribosomes and their 50S and 30S subunits in favor of the free subunits, thus enhancing the availability of 30S subunits on which protein synthesis initiation begins.</text>
</comment>
<gene>
    <name evidence="4" type="primary">infC</name>
    <name evidence="8" type="ORF">A3A65_00040</name>
</gene>
<evidence type="ECO:0000313" key="9">
    <source>
        <dbReference type="Proteomes" id="UP000176723"/>
    </source>
</evidence>
<dbReference type="InterPro" id="IPR036788">
    <property type="entry name" value="T_IF-3_C_sf"/>
</dbReference>
<dbReference type="Pfam" id="PF00707">
    <property type="entry name" value="IF3_C"/>
    <property type="match status" value="1"/>
</dbReference>
<evidence type="ECO:0000259" key="7">
    <source>
        <dbReference type="Pfam" id="PF05198"/>
    </source>
</evidence>
<accession>A0A1G1W1F3</accession>
<evidence type="ECO:0000259" key="6">
    <source>
        <dbReference type="Pfam" id="PF00707"/>
    </source>
</evidence>
<dbReference type="InterPro" id="IPR001288">
    <property type="entry name" value="Translation_initiation_fac_3"/>
</dbReference>
<dbReference type="InterPro" id="IPR036787">
    <property type="entry name" value="T_IF-3_N_sf"/>
</dbReference>
<evidence type="ECO:0000256" key="3">
    <source>
        <dbReference type="ARBA" id="ARBA00022917"/>
    </source>
</evidence>
<evidence type="ECO:0000256" key="5">
    <source>
        <dbReference type="NCBIfam" id="TIGR00168"/>
    </source>
</evidence>
<keyword evidence="4" id="KW-0963">Cytoplasm</keyword>
<dbReference type="SUPFAM" id="SSF54364">
    <property type="entry name" value="Translation initiation factor IF3, N-terminal domain"/>
    <property type="match status" value="1"/>
</dbReference>
<evidence type="ECO:0000256" key="1">
    <source>
        <dbReference type="ARBA" id="ARBA00005439"/>
    </source>
</evidence>
<dbReference type="GO" id="GO:0043022">
    <property type="term" value="F:ribosome binding"/>
    <property type="evidence" value="ECO:0007669"/>
    <property type="project" value="TreeGrafter"/>
</dbReference>
<dbReference type="NCBIfam" id="TIGR00168">
    <property type="entry name" value="infC"/>
    <property type="match status" value="1"/>
</dbReference>
<dbReference type="PANTHER" id="PTHR10938:SF0">
    <property type="entry name" value="TRANSLATION INITIATION FACTOR IF-3, MITOCHONDRIAL"/>
    <property type="match status" value="1"/>
</dbReference>
<dbReference type="GO" id="GO:0032790">
    <property type="term" value="P:ribosome disassembly"/>
    <property type="evidence" value="ECO:0007669"/>
    <property type="project" value="TreeGrafter"/>
</dbReference>
<dbReference type="GO" id="GO:0003743">
    <property type="term" value="F:translation initiation factor activity"/>
    <property type="evidence" value="ECO:0007669"/>
    <property type="project" value="UniProtKB-UniRule"/>
</dbReference>
<comment type="caution">
    <text evidence="8">The sequence shown here is derived from an EMBL/GenBank/DDBJ whole genome shotgun (WGS) entry which is preliminary data.</text>
</comment>
<feature type="domain" description="Translation initiation factor 3 N-terminal" evidence="7">
    <location>
        <begin position="8"/>
        <end position="74"/>
    </location>
</feature>
<dbReference type="AlphaFoldDB" id="A0A1G1W1F3"/>
<dbReference type="PANTHER" id="PTHR10938">
    <property type="entry name" value="TRANSLATION INITIATION FACTOR IF-3"/>
    <property type="match status" value="1"/>
</dbReference>
<dbReference type="GO" id="GO:0016020">
    <property type="term" value="C:membrane"/>
    <property type="evidence" value="ECO:0007669"/>
    <property type="project" value="TreeGrafter"/>
</dbReference>
<evidence type="ECO:0000256" key="2">
    <source>
        <dbReference type="ARBA" id="ARBA00022540"/>
    </source>
</evidence>
<dbReference type="Pfam" id="PF05198">
    <property type="entry name" value="IF3_N"/>
    <property type="match status" value="1"/>
</dbReference>
<evidence type="ECO:0000256" key="4">
    <source>
        <dbReference type="HAMAP-Rule" id="MF_00080"/>
    </source>
</evidence>
<name>A0A1G1W1F3_9BACT</name>
<dbReference type="HAMAP" id="MF_00080">
    <property type="entry name" value="IF_3"/>
    <property type="match status" value="1"/>
</dbReference>
<sequence>MARKFWQINQYIRAEKVRVVDDVGKQVGVMPTAKALELARKDGLDLVEVAAKTDPPVVKIVDFAKFKYQERRKQMGSKRKSKSQDLKEVRFTPFIAENDFMIRIKKAREFLEDGDKVVLVVKFVGRQITRKEFGFELIKRAYHELQESATMEREPALKGKLLTTTLSPVKKK</sequence>
<comment type="similarity">
    <text evidence="1 4">Belongs to the IF-3 family.</text>
</comment>
<dbReference type="EMBL" id="MHCL01000011">
    <property type="protein sequence ID" value="OGY21410.1"/>
    <property type="molecule type" value="Genomic_DNA"/>
</dbReference>
<dbReference type="SUPFAM" id="SSF55200">
    <property type="entry name" value="Translation initiation factor IF3, C-terminal domain"/>
    <property type="match status" value="1"/>
</dbReference>
<organism evidence="8 9">
    <name type="scientific">Candidatus Chisholmbacteria bacterium RIFCSPLOWO2_01_FULL_49_14</name>
    <dbReference type="NCBI Taxonomy" id="1797593"/>
    <lineage>
        <taxon>Bacteria</taxon>
        <taxon>Candidatus Chisholmiibacteriota</taxon>
    </lineage>
</organism>